<accession>A0A1J1J0W8</accession>
<organism evidence="1 2">
    <name type="scientific">Clunio marinus</name>
    <dbReference type="NCBI Taxonomy" id="568069"/>
    <lineage>
        <taxon>Eukaryota</taxon>
        <taxon>Metazoa</taxon>
        <taxon>Ecdysozoa</taxon>
        <taxon>Arthropoda</taxon>
        <taxon>Hexapoda</taxon>
        <taxon>Insecta</taxon>
        <taxon>Pterygota</taxon>
        <taxon>Neoptera</taxon>
        <taxon>Endopterygota</taxon>
        <taxon>Diptera</taxon>
        <taxon>Nematocera</taxon>
        <taxon>Chironomoidea</taxon>
        <taxon>Chironomidae</taxon>
        <taxon>Clunio</taxon>
    </lineage>
</organism>
<sequence>MVEEFKQKFEKLNNLHSNELKLIIQQNHKNIFEDICEAKRNIAKSMTDYIQPIGNVCVDKIKERKKFVLNTLLLLETTLEYICNMNQSIFHNIYELHSENCFIENLQNLRNCQKKSFVNVIFFWIPQKTPTLMQLLNGATCNFNYDKMLECSKTVLSTSQTCSHPDEAFKLLIYQIDTIKANSQCFKHKTVSEIIDESSEDSSNIVT</sequence>
<proteinExistence type="predicted"/>
<dbReference type="AlphaFoldDB" id="A0A1J1J0W8"/>
<reference evidence="1 2" key="1">
    <citation type="submission" date="2015-04" db="EMBL/GenBank/DDBJ databases">
        <authorList>
            <person name="Syromyatnikov M.Y."/>
            <person name="Popov V.N."/>
        </authorList>
    </citation>
    <scope>NUCLEOTIDE SEQUENCE [LARGE SCALE GENOMIC DNA]</scope>
</reference>
<evidence type="ECO:0000313" key="2">
    <source>
        <dbReference type="Proteomes" id="UP000183832"/>
    </source>
</evidence>
<dbReference type="EMBL" id="CVRI01000064">
    <property type="protein sequence ID" value="CRL05078.1"/>
    <property type="molecule type" value="Genomic_DNA"/>
</dbReference>
<protein>
    <submittedName>
        <fullName evidence="1">CLUMA_CG018057, isoform A</fullName>
    </submittedName>
</protein>
<keyword evidence="2" id="KW-1185">Reference proteome</keyword>
<dbReference type="Proteomes" id="UP000183832">
    <property type="component" value="Unassembled WGS sequence"/>
</dbReference>
<evidence type="ECO:0000313" key="1">
    <source>
        <dbReference type="EMBL" id="CRL05078.1"/>
    </source>
</evidence>
<name>A0A1J1J0W8_9DIPT</name>
<gene>
    <name evidence="1" type="ORF">CLUMA_CG018057</name>
</gene>